<gene>
    <name evidence="1" type="ORF">WK57_21675</name>
</gene>
<evidence type="ECO:0000313" key="2">
    <source>
        <dbReference type="Proteomes" id="UP000070119"/>
    </source>
</evidence>
<sequence>MGSKPLVLGLLAREGKGKVLDFIEWTLLVASAQAEWLLAGLRGWQRRRPVDCGIQCADGDIGGQFQ</sequence>
<dbReference type="AlphaFoldDB" id="A0AA40R809"/>
<comment type="caution">
    <text evidence="1">The sequence shown here is derived from an EMBL/GenBank/DDBJ whole genome shotgun (WGS) entry which is preliminary data.</text>
</comment>
<dbReference type="RefSeq" id="WP_059555901.1">
    <property type="nucleotide sequence ID" value="NZ_LNJU01000004.1"/>
</dbReference>
<dbReference type="EMBL" id="LNJU01000004">
    <property type="protein sequence ID" value="KWZ58041.1"/>
    <property type="molecule type" value="Genomic_DNA"/>
</dbReference>
<proteinExistence type="predicted"/>
<dbReference type="Proteomes" id="UP000070119">
    <property type="component" value="Unassembled WGS sequence"/>
</dbReference>
<name>A0AA40R809_9BURK</name>
<evidence type="ECO:0000313" key="1">
    <source>
        <dbReference type="EMBL" id="KWZ58041.1"/>
    </source>
</evidence>
<protein>
    <submittedName>
        <fullName evidence="1">Uncharacterized protein</fullName>
    </submittedName>
</protein>
<accession>A0AA40R809</accession>
<organism evidence="1 2">
    <name type="scientific">Burkholderia ubonensis</name>
    <dbReference type="NCBI Taxonomy" id="101571"/>
    <lineage>
        <taxon>Bacteria</taxon>
        <taxon>Pseudomonadati</taxon>
        <taxon>Pseudomonadota</taxon>
        <taxon>Betaproteobacteria</taxon>
        <taxon>Burkholderiales</taxon>
        <taxon>Burkholderiaceae</taxon>
        <taxon>Burkholderia</taxon>
        <taxon>Burkholderia cepacia complex</taxon>
    </lineage>
</organism>
<reference evidence="1 2" key="1">
    <citation type="submission" date="2015-11" db="EMBL/GenBank/DDBJ databases">
        <authorList>
            <person name="Sahl J."/>
            <person name="Wagner D."/>
            <person name="Keim P."/>
        </authorList>
    </citation>
    <scope>NUCLEOTIDE SEQUENCE [LARGE SCALE GENOMIC DNA]</scope>
    <source>
        <strain evidence="1 2">MSMB1157</strain>
    </source>
</reference>